<gene>
    <name evidence="2" type="ordered locus">EUBREC_2670</name>
</gene>
<dbReference type="PaxDb" id="515619-EUBREC_2670"/>
<evidence type="ECO:0000256" key="1">
    <source>
        <dbReference type="SAM" id="Phobius"/>
    </source>
</evidence>
<dbReference type="HOGENOM" id="CLU_581128_0_0_9"/>
<dbReference type="Proteomes" id="UP000001477">
    <property type="component" value="Chromosome"/>
</dbReference>
<organism evidence="2 3">
    <name type="scientific">Agathobacter rectalis (strain ATCC 33656 / DSM 3377 / JCM 17463 / KCTC 5835 / VPI 0990)</name>
    <name type="common">Eubacterium rectale</name>
    <dbReference type="NCBI Taxonomy" id="515619"/>
    <lineage>
        <taxon>Bacteria</taxon>
        <taxon>Bacillati</taxon>
        <taxon>Bacillota</taxon>
        <taxon>Clostridia</taxon>
        <taxon>Lachnospirales</taxon>
        <taxon>Lachnospiraceae</taxon>
        <taxon>Agathobacter</taxon>
    </lineage>
</organism>
<dbReference type="RefSeq" id="WP_012743486.1">
    <property type="nucleotide sequence ID" value="NC_012781.1"/>
</dbReference>
<protein>
    <submittedName>
        <fullName evidence="2">Uncharacterized protein</fullName>
    </submittedName>
</protein>
<evidence type="ECO:0000313" key="3">
    <source>
        <dbReference type="Proteomes" id="UP000001477"/>
    </source>
</evidence>
<name>C4ZGX9_AGARV</name>
<keyword evidence="1" id="KW-0812">Transmembrane</keyword>
<dbReference type="AlphaFoldDB" id="C4ZGX9"/>
<proteinExistence type="predicted"/>
<accession>C4ZGX9</accession>
<dbReference type="KEGG" id="ere:EUBREC_2670"/>
<keyword evidence="1" id="KW-0472">Membrane</keyword>
<reference evidence="2 3" key="1">
    <citation type="journal article" date="2009" name="Proc. Natl. Acad. Sci. U.S.A.">
        <title>Characterizing a model human gut microbiota composed of members of its two dominant bacterial phyla.</title>
        <authorList>
            <person name="Mahowald M.A."/>
            <person name="Rey F.E."/>
            <person name="Seedorf H."/>
            <person name="Turnbaugh P.J."/>
            <person name="Fulton R.S."/>
            <person name="Wollam A."/>
            <person name="Shah N."/>
            <person name="Wang C."/>
            <person name="Magrini V."/>
            <person name="Wilson R.K."/>
            <person name="Cantarel B.L."/>
            <person name="Coutinho P.M."/>
            <person name="Henrissat B."/>
            <person name="Crock L.W."/>
            <person name="Russell A."/>
            <person name="Verberkmoes N.C."/>
            <person name="Hettich R.L."/>
            <person name="Gordon J.I."/>
        </authorList>
    </citation>
    <scope>NUCLEOTIDE SEQUENCE [LARGE SCALE GENOMIC DNA]</scope>
    <source>
        <strain evidence="3">ATCC 33656 / DSM 3377 / JCM 17463 / KCTC 5835 / LMG 30912 / VPI 0990</strain>
    </source>
</reference>
<dbReference type="GeneID" id="86989396"/>
<dbReference type="EMBL" id="CP001107">
    <property type="protein sequence ID" value="ACR76401.1"/>
    <property type="molecule type" value="Genomic_DNA"/>
</dbReference>
<sequence length="477" mass="54513">MRKQVYLFELDSVRNSKAEIERAQKALFEEIILNGNSVVLSFNQLSDSRGFLRSLANTDTSEQIIHMFELGHLKVAQYYKQDNTLVRTASQYFQQALSTPDSFHFSTFEGLNLTHDDIHDIHQAITFCDLPLLQQKAHNDTWNYVINVVTMVIAMSQSQFSTAEPIKSHISLHELITLFLNSRDRLLSSLQSQPKQAASTDKLISAISNNSVHELLGNINDTLPPKSNSRSVWKNHIYEYLAKDTSYTDTCHIADLIIDLLYNYVVESGIKNVCKHYDGEAGISGSFWNDFASRLITYWKDSQNINNSSCKVHYYQDEKPDLDNWILSAVQLAPWDTADRIIEKIDTIPQSAETYEQNHLEQIKSQRIYLNKRFRKIIGTIGASIFLFVFVNTILGWIQGAVEPDFHNILILTILFAFISTIAFSIIGSLISNKIHLADLLDSLNLFKATIKDIRVTQKQPRGISYYRKSADNENNE</sequence>
<feature type="transmembrane region" description="Helical" evidence="1">
    <location>
        <begin position="377"/>
        <end position="398"/>
    </location>
</feature>
<feature type="transmembrane region" description="Helical" evidence="1">
    <location>
        <begin position="410"/>
        <end position="431"/>
    </location>
</feature>
<keyword evidence="1" id="KW-1133">Transmembrane helix</keyword>
<evidence type="ECO:0000313" key="2">
    <source>
        <dbReference type="EMBL" id="ACR76401.1"/>
    </source>
</evidence>